<evidence type="ECO:0000313" key="3">
    <source>
        <dbReference type="EMBL" id="MDR4328185.1"/>
    </source>
</evidence>
<dbReference type="GO" id="GO:0005829">
    <property type="term" value="C:cytosol"/>
    <property type="evidence" value="ECO:0007669"/>
    <property type="project" value="TreeGrafter"/>
</dbReference>
<dbReference type="SUPFAM" id="SSF48452">
    <property type="entry name" value="TPR-like"/>
    <property type="match status" value="1"/>
</dbReference>
<comment type="caution">
    <text evidence="3">The sequence shown here is derived from an EMBL/GenBank/DDBJ whole genome shotgun (WGS) entry which is preliminary data.</text>
</comment>
<dbReference type="InterPro" id="IPR011990">
    <property type="entry name" value="TPR-like_helical_dom_sf"/>
</dbReference>
<gene>
    <name evidence="3" type="ORF">FOS08_20370</name>
</gene>
<proteinExistence type="predicted"/>
<evidence type="ECO:0000259" key="2">
    <source>
        <dbReference type="PROSITE" id="PS50943"/>
    </source>
</evidence>
<dbReference type="GO" id="GO:0003677">
    <property type="term" value="F:DNA binding"/>
    <property type="evidence" value="ECO:0007669"/>
    <property type="project" value="UniProtKB-KW"/>
</dbReference>
<dbReference type="InterPro" id="IPR050807">
    <property type="entry name" value="TransReg_Diox_bact_type"/>
</dbReference>
<dbReference type="Proteomes" id="UP001248134">
    <property type="component" value="Unassembled WGS sequence"/>
</dbReference>
<reference evidence="3" key="1">
    <citation type="submission" date="2019-07" db="EMBL/GenBank/DDBJ databases">
        <title>Phylogenomic Reclassification of ATCC Bacillus Strains and Various Taxa within the Genus Bacillus.</title>
        <authorList>
            <person name="Riojas M.A."/>
            <person name="Frank A.M."/>
            <person name="Fenn S.L."/>
            <person name="King S.P."/>
            <person name="Brower S.M."/>
            <person name="Hazbon M.H."/>
        </authorList>
    </citation>
    <scope>NUCLEOTIDE SEQUENCE</scope>
    <source>
        <strain evidence="3">NR-12239</strain>
    </source>
</reference>
<name>A0AAJ1Z1I9_9BACI</name>
<keyword evidence="1" id="KW-0238">DNA-binding</keyword>
<protein>
    <submittedName>
        <fullName evidence="3">Helix-turn-helix transcriptional regulator</fullName>
    </submittedName>
</protein>
<dbReference type="SUPFAM" id="SSF47413">
    <property type="entry name" value="lambda repressor-like DNA-binding domains"/>
    <property type="match status" value="1"/>
</dbReference>
<dbReference type="Gene3D" id="1.25.40.10">
    <property type="entry name" value="Tetratricopeptide repeat domain"/>
    <property type="match status" value="2"/>
</dbReference>
<sequence length="404" mass="47155">MATLGEKIKALRKEKRLTQTELAGSELTKSMLSQIENGKATPSMKTLQYLASKLECEASFLLEEDNEEVAKLLPKMEQAIKHKKFEEVYHTLLPIVQKELPSTLNTARLYKQFISAAFHLKDYNIHSYIEKAVAIFQKYALYRESTQTNLMLCHVLFTRKKYEECLDLLASIQKEYETKQLEMDLIIQIELFLCEAIVLLAYGNYEDCEKVSLQALEFSKKHQVYYKTDELYRILSYQKVLVADKDKYLHYINKSEQFAIFTEDTISIANIDILKAYYYNTIMDEYPSALHYLKLFRQKLQNEPTFIESGLYYVEKGKALYGLKQYEEALETLKQATIPDYMLHPLDQAWVITGGAYRALCYMELKNKQKALQEATEAFHAIQKFPDSTFTAFIKETLQIIQKL</sequence>
<dbReference type="PANTHER" id="PTHR46797:SF1">
    <property type="entry name" value="METHYLPHOSPHONATE SYNTHASE"/>
    <property type="match status" value="1"/>
</dbReference>
<organism evidence="3 4">
    <name type="scientific">Bacillus pseudomycoides</name>
    <dbReference type="NCBI Taxonomy" id="64104"/>
    <lineage>
        <taxon>Bacteria</taxon>
        <taxon>Bacillati</taxon>
        <taxon>Bacillota</taxon>
        <taxon>Bacilli</taxon>
        <taxon>Bacillales</taxon>
        <taxon>Bacillaceae</taxon>
        <taxon>Bacillus</taxon>
        <taxon>Bacillus cereus group</taxon>
    </lineage>
</organism>
<dbReference type="PANTHER" id="PTHR46797">
    <property type="entry name" value="HTH-TYPE TRANSCRIPTIONAL REGULATOR"/>
    <property type="match status" value="1"/>
</dbReference>
<dbReference type="CDD" id="cd00093">
    <property type="entry name" value="HTH_XRE"/>
    <property type="match status" value="1"/>
</dbReference>
<evidence type="ECO:0000256" key="1">
    <source>
        <dbReference type="ARBA" id="ARBA00023125"/>
    </source>
</evidence>
<dbReference type="PROSITE" id="PS50943">
    <property type="entry name" value="HTH_CROC1"/>
    <property type="match status" value="1"/>
</dbReference>
<dbReference type="SMART" id="SM00530">
    <property type="entry name" value="HTH_XRE"/>
    <property type="match status" value="1"/>
</dbReference>
<dbReference type="GO" id="GO:0003700">
    <property type="term" value="F:DNA-binding transcription factor activity"/>
    <property type="evidence" value="ECO:0007669"/>
    <property type="project" value="TreeGrafter"/>
</dbReference>
<evidence type="ECO:0000313" key="4">
    <source>
        <dbReference type="Proteomes" id="UP001248134"/>
    </source>
</evidence>
<feature type="domain" description="HTH cro/C1-type" evidence="2">
    <location>
        <begin position="8"/>
        <end position="61"/>
    </location>
</feature>
<dbReference type="Pfam" id="PF01381">
    <property type="entry name" value="HTH_3"/>
    <property type="match status" value="1"/>
</dbReference>
<dbReference type="AlphaFoldDB" id="A0AAJ1Z1I9"/>
<dbReference type="EMBL" id="VLYX01000027">
    <property type="protein sequence ID" value="MDR4328185.1"/>
    <property type="molecule type" value="Genomic_DNA"/>
</dbReference>
<dbReference type="RefSeq" id="WP_098604191.1">
    <property type="nucleotide sequence ID" value="NZ_JARMDG010000021.1"/>
</dbReference>
<dbReference type="InterPro" id="IPR010982">
    <property type="entry name" value="Lambda_DNA-bd_dom_sf"/>
</dbReference>
<accession>A0AAJ1Z1I9</accession>
<dbReference type="InterPro" id="IPR001387">
    <property type="entry name" value="Cro/C1-type_HTH"/>
</dbReference>